<evidence type="ECO:0000313" key="19">
    <source>
        <dbReference type="EMBL" id="CAK9262274.1"/>
    </source>
</evidence>
<evidence type="ECO:0000313" key="20">
    <source>
        <dbReference type="Proteomes" id="UP001497444"/>
    </source>
</evidence>
<keyword evidence="3" id="KW-0444">Lipid biosynthesis</keyword>
<evidence type="ECO:0000256" key="10">
    <source>
        <dbReference type="ARBA" id="ARBA00023002"/>
    </source>
</evidence>
<keyword evidence="12" id="KW-0443">Lipid metabolism</keyword>
<evidence type="ECO:0000256" key="2">
    <source>
        <dbReference type="ARBA" id="ARBA00005402"/>
    </source>
</evidence>
<evidence type="ECO:0000256" key="17">
    <source>
        <dbReference type="ARBA" id="ARBA00042688"/>
    </source>
</evidence>
<evidence type="ECO:0000256" key="12">
    <source>
        <dbReference type="ARBA" id="ARBA00023098"/>
    </source>
</evidence>
<evidence type="ECO:0000256" key="15">
    <source>
        <dbReference type="ARBA" id="ARBA00023221"/>
    </source>
</evidence>
<dbReference type="Gene3D" id="1.20.120.1630">
    <property type="match status" value="1"/>
</dbReference>
<evidence type="ECO:0000256" key="8">
    <source>
        <dbReference type="ARBA" id="ARBA00022955"/>
    </source>
</evidence>
<reference evidence="19" key="1">
    <citation type="submission" date="2024-02" db="EMBL/GenBank/DDBJ databases">
        <authorList>
            <consortium name="ELIXIR-Norway"/>
            <consortium name="Elixir Norway"/>
        </authorList>
    </citation>
    <scope>NUCLEOTIDE SEQUENCE</scope>
</reference>
<evidence type="ECO:0000256" key="7">
    <source>
        <dbReference type="ARBA" id="ARBA00022857"/>
    </source>
</evidence>
<evidence type="ECO:0000256" key="16">
    <source>
        <dbReference type="ARBA" id="ARBA00038851"/>
    </source>
</evidence>
<accession>A0ABP0W6X2</accession>
<gene>
    <name evidence="19" type="ORF">CSSPJE1EN1_LOCUS7752</name>
</gene>
<feature type="transmembrane region" description="Helical" evidence="18">
    <location>
        <begin position="125"/>
        <end position="144"/>
    </location>
</feature>
<keyword evidence="11" id="KW-0756">Sterol biosynthesis</keyword>
<dbReference type="Pfam" id="PF01222">
    <property type="entry name" value="ERG4_ERG24"/>
    <property type="match status" value="1"/>
</dbReference>
<evidence type="ECO:0000256" key="14">
    <source>
        <dbReference type="ARBA" id="ARBA00023166"/>
    </source>
</evidence>
<comment type="subcellular location">
    <subcellularLocation>
        <location evidence="1">Membrane</location>
        <topology evidence="1">Multi-pass membrane protein</topology>
    </subcellularLocation>
</comment>
<protein>
    <recommendedName>
        <fullName evidence="16">7-dehydrocholesterol reductase</fullName>
        <ecNumber evidence="16">1.3.1.21</ecNumber>
    </recommendedName>
    <alternativeName>
        <fullName evidence="17">Sterol Delta(7)-reductase</fullName>
    </alternativeName>
</protein>
<evidence type="ECO:0000256" key="6">
    <source>
        <dbReference type="ARBA" id="ARBA00022778"/>
    </source>
</evidence>
<dbReference type="EC" id="1.3.1.21" evidence="16"/>
<sequence>MTGGRYIRGSGRKLKEFQKVPSSNKARKTAGMLTTLFLFPPIIIFLWYTLHSMDGSITRSYNQFHMRGWWKSTKDIWPLPTLRSAKLLVIFAAFQSILLLFLPGDQYAGPLSPAGNRPYFKKNGFRAYMVTLVVYYLLWKEHYFNPAVVYECMGEMLSVMIVASYTISIFLYCKAHIHSSSEDWATTGNVLVDFFWGMELYPRLGKNFDIKDFLHCRFGMMAWAILIISCAIKQHTTEGRVSKSLGVTSLLMLAYTSKFFFTESEYWSSAEMVKDRAGFFFTWTSLVWNPFVRILVNVYLVSHPVPLGTGVALLISAAGLACTYVIYDCEQQRLLFRRSHGKCRIWGKIPNKIQSQHVTEHGEQKHLVMLTDGWWRVSRHFQYAPEIGVAFFWSLPALFRNGMPWFYVTFLTVALVDQAHADDKRCKYIYHKFWESYCKRVPYRIIPYLY</sequence>
<keyword evidence="14" id="KW-1207">Sterol metabolism</keyword>
<evidence type="ECO:0000256" key="18">
    <source>
        <dbReference type="SAM" id="Phobius"/>
    </source>
</evidence>
<keyword evidence="8" id="KW-0752">Steroid biosynthesis</keyword>
<organism evidence="19 20">
    <name type="scientific">Sphagnum jensenii</name>
    <dbReference type="NCBI Taxonomy" id="128206"/>
    <lineage>
        <taxon>Eukaryota</taxon>
        <taxon>Viridiplantae</taxon>
        <taxon>Streptophyta</taxon>
        <taxon>Embryophyta</taxon>
        <taxon>Bryophyta</taxon>
        <taxon>Sphagnophytina</taxon>
        <taxon>Sphagnopsida</taxon>
        <taxon>Sphagnales</taxon>
        <taxon>Sphagnaceae</taxon>
        <taxon>Sphagnum</taxon>
    </lineage>
</organism>
<dbReference type="PANTHER" id="PTHR21257">
    <property type="entry name" value="DELTA(14)-STEROL REDUCTASE"/>
    <property type="match status" value="1"/>
</dbReference>
<feature type="transmembrane region" description="Helical" evidence="18">
    <location>
        <begin position="307"/>
        <end position="327"/>
    </location>
</feature>
<evidence type="ECO:0000256" key="13">
    <source>
        <dbReference type="ARBA" id="ARBA00023136"/>
    </source>
</evidence>
<keyword evidence="13 18" id="KW-0472">Membrane</keyword>
<evidence type="ECO:0000256" key="3">
    <source>
        <dbReference type="ARBA" id="ARBA00022516"/>
    </source>
</evidence>
<dbReference type="Proteomes" id="UP001497444">
    <property type="component" value="Chromosome 14"/>
</dbReference>
<proteinExistence type="inferred from homology"/>
<evidence type="ECO:0000256" key="1">
    <source>
        <dbReference type="ARBA" id="ARBA00004141"/>
    </source>
</evidence>
<comment type="similarity">
    <text evidence="2">Belongs to the ERG4/ERG24 family.</text>
</comment>
<keyword evidence="7" id="KW-0521">NADP</keyword>
<dbReference type="InterPro" id="IPR001171">
    <property type="entry name" value="ERG24_DHCR-like"/>
</dbReference>
<feature type="transmembrane region" description="Helical" evidence="18">
    <location>
        <begin position="87"/>
        <end position="104"/>
    </location>
</feature>
<keyword evidence="9 18" id="KW-1133">Transmembrane helix</keyword>
<evidence type="ECO:0000256" key="9">
    <source>
        <dbReference type="ARBA" id="ARBA00022989"/>
    </source>
</evidence>
<dbReference type="EMBL" id="OZ020109">
    <property type="protein sequence ID" value="CAK9262274.1"/>
    <property type="molecule type" value="Genomic_DNA"/>
</dbReference>
<feature type="transmembrane region" description="Helical" evidence="18">
    <location>
        <begin position="29"/>
        <end position="50"/>
    </location>
</feature>
<keyword evidence="15" id="KW-0753">Steroid metabolism</keyword>
<keyword evidence="4" id="KW-0153">Cholesterol metabolism</keyword>
<evidence type="ECO:0000256" key="5">
    <source>
        <dbReference type="ARBA" id="ARBA00022692"/>
    </source>
</evidence>
<feature type="transmembrane region" description="Helical" evidence="18">
    <location>
        <begin position="281"/>
        <end position="301"/>
    </location>
</feature>
<keyword evidence="6" id="KW-0152">Cholesterol biosynthesis</keyword>
<evidence type="ECO:0000256" key="4">
    <source>
        <dbReference type="ARBA" id="ARBA00022548"/>
    </source>
</evidence>
<dbReference type="PANTHER" id="PTHR21257:SF38">
    <property type="entry name" value="7-DEHYDROCHOLESTEROL REDUCTASE"/>
    <property type="match status" value="1"/>
</dbReference>
<keyword evidence="10" id="KW-0560">Oxidoreductase</keyword>
<evidence type="ECO:0000256" key="11">
    <source>
        <dbReference type="ARBA" id="ARBA00023011"/>
    </source>
</evidence>
<feature type="transmembrane region" description="Helical" evidence="18">
    <location>
        <begin position="156"/>
        <end position="173"/>
    </location>
</feature>
<keyword evidence="5 18" id="KW-0812">Transmembrane</keyword>
<name>A0ABP0W6X2_9BRYO</name>
<keyword evidence="20" id="KW-1185">Reference proteome</keyword>